<reference evidence="11 12" key="1">
    <citation type="submission" date="2021-03" db="EMBL/GenBank/DDBJ databases">
        <title>Aliifodinibius sp. nov., a new bacterium isolated from saline soil.</title>
        <authorList>
            <person name="Galisteo C."/>
            <person name="De La Haba R."/>
            <person name="Sanchez-Porro C."/>
            <person name="Ventosa A."/>
        </authorList>
    </citation>
    <scope>NUCLEOTIDE SEQUENCE [LARGE SCALE GENOMIC DNA]</scope>
    <source>
        <strain evidence="11 12">1BSP15-2V2</strain>
    </source>
</reference>
<feature type="compositionally biased region" description="Low complexity" evidence="10">
    <location>
        <begin position="79"/>
        <end position="89"/>
    </location>
</feature>
<sequence>MGSFGGMEIIIVLMVILLFFGAKRIPELARGIGQGMNEFRKASDQIKKELEQGEKEGMDPSSTTSTTSTEKTREKTEQPETTTKTNKED</sequence>
<organism evidence="11 12">
    <name type="scientific">Fodinibius salsisoli</name>
    <dbReference type="NCBI Taxonomy" id="2820877"/>
    <lineage>
        <taxon>Bacteria</taxon>
        <taxon>Pseudomonadati</taxon>
        <taxon>Balneolota</taxon>
        <taxon>Balneolia</taxon>
        <taxon>Balneolales</taxon>
        <taxon>Balneolaceae</taxon>
        <taxon>Fodinibius</taxon>
    </lineage>
</organism>
<feature type="transmembrane region" description="Helical" evidence="9">
    <location>
        <begin position="6"/>
        <end position="22"/>
    </location>
</feature>
<dbReference type="Pfam" id="PF02416">
    <property type="entry name" value="TatA_B_E"/>
    <property type="match status" value="1"/>
</dbReference>
<evidence type="ECO:0000256" key="1">
    <source>
        <dbReference type="ARBA" id="ARBA00004162"/>
    </source>
</evidence>
<keyword evidence="7 9" id="KW-0811">Translocation</keyword>
<accession>A0ABT3PQW7</accession>
<keyword evidence="12" id="KW-1185">Reference proteome</keyword>
<evidence type="ECO:0000256" key="6">
    <source>
        <dbReference type="ARBA" id="ARBA00022989"/>
    </source>
</evidence>
<evidence type="ECO:0000256" key="9">
    <source>
        <dbReference type="HAMAP-Rule" id="MF_00236"/>
    </source>
</evidence>
<comment type="similarity">
    <text evidence="9">Belongs to the TatA/E family.</text>
</comment>
<keyword evidence="2 9" id="KW-0813">Transport</keyword>
<dbReference type="HAMAP" id="MF_00236">
    <property type="entry name" value="TatA_E"/>
    <property type="match status" value="1"/>
</dbReference>
<dbReference type="NCBIfam" id="TIGR01411">
    <property type="entry name" value="tatAE"/>
    <property type="match status" value="1"/>
</dbReference>
<name>A0ABT3PQW7_9BACT</name>
<feature type="compositionally biased region" description="Basic and acidic residues" evidence="10">
    <location>
        <begin position="42"/>
        <end position="58"/>
    </location>
</feature>
<dbReference type="RefSeq" id="WP_265767046.1">
    <property type="nucleotide sequence ID" value="NZ_JAGGJA010000011.1"/>
</dbReference>
<keyword evidence="5 9" id="KW-0653">Protein transport</keyword>
<dbReference type="PANTHER" id="PTHR42982">
    <property type="entry name" value="SEC-INDEPENDENT PROTEIN TRANSLOCASE PROTEIN TATA"/>
    <property type="match status" value="1"/>
</dbReference>
<evidence type="ECO:0000256" key="3">
    <source>
        <dbReference type="ARBA" id="ARBA00022475"/>
    </source>
</evidence>
<dbReference type="InterPro" id="IPR006312">
    <property type="entry name" value="TatA/E"/>
</dbReference>
<evidence type="ECO:0000256" key="7">
    <source>
        <dbReference type="ARBA" id="ARBA00023010"/>
    </source>
</evidence>
<gene>
    <name evidence="9" type="primary">tatA</name>
    <name evidence="11" type="ORF">J6I44_15440</name>
</gene>
<dbReference type="Proteomes" id="UP001207918">
    <property type="component" value="Unassembled WGS sequence"/>
</dbReference>
<comment type="caution">
    <text evidence="11">The sequence shown here is derived from an EMBL/GenBank/DDBJ whole genome shotgun (WGS) entry which is preliminary data.</text>
</comment>
<protein>
    <recommendedName>
        <fullName evidence="9">Sec-independent protein translocase protein TatA</fullName>
    </recommendedName>
</protein>
<dbReference type="Gene3D" id="1.20.5.3310">
    <property type="match status" value="1"/>
</dbReference>
<keyword evidence="6 9" id="KW-1133">Transmembrane helix</keyword>
<proteinExistence type="inferred from homology"/>
<evidence type="ECO:0000256" key="8">
    <source>
        <dbReference type="ARBA" id="ARBA00023136"/>
    </source>
</evidence>
<comment type="function">
    <text evidence="9">Part of the twin-arginine translocation (Tat) system that transports large folded proteins containing a characteristic twin-arginine motif in their signal peptide across membranes. TatA could form the protein-conducting channel of the Tat system.</text>
</comment>
<comment type="subcellular location">
    <subcellularLocation>
        <location evidence="1 9">Cell membrane</location>
        <topology evidence="1 9">Single-pass membrane protein</topology>
    </subcellularLocation>
</comment>
<dbReference type="PANTHER" id="PTHR42982:SF1">
    <property type="entry name" value="SEC-INDEPENDENT PROTEIN TRANSLOCASE PROTEIN TATA"/>
    <property type="match status" value="1"/>
</dbReference>
<evidence type="ECO:0000313" key="11">
    <source>
        <dbReference type="EMBL" id="MCW9708259.1"/>
    </source>
</evidence>
<feature type="region of interest" description="Disordered" evidence="10">
    <location>
        <begin position="42"/>
        <end position="89"/>
    </location>
</feature>
<evidence type="ECO:0000256" key="4">
    <source>
        <dbReference type="ARBA" id="ARBA00022692"/>
    </source>
</evidence>
<evidence type="ECO:0000256" key="5">
    <source>
        <dbReference type="ARBA" id="ARBA00022927"/>
    </source>
</evidence>
<dbReference type="EMBL" id="JAGGJA010000011">
    <property type="protein sequence ID" value="MCW9708259.1"/>
    <property type="molecule type" value="Genomic_DNA"/>
</dbReference>
<comment type="subunit">
    <text evidence="9">Forms a complex with TatC.</text>
</comment>
<evidence type="ECO:0000256" key="2">
    <source>
        <dbReference type="ARBA" id="ARBA00022448"/>
    </source>
</evidence>
<keyword evidence="4 9" id="KW-0812">Transmembrane</keyword>
<dbReference type="InterPro" id="IPR003369">
    <property type="entry name" value="TatA/B/E"/>
</dbReference>
<evidence type="ECO:0000256" key="10">
    <source>
        <dbReference type="SAM" id="MobiDB-lite"/>
    </source>
</evidence>
<keyword evidence="8 9" id="KW-0472">Membrane</keyword>
<keyword evidence="3 9" id="KW-1003">Cell membrane</keyword>
<evidence type="ECO:0000313" key="12">
    <source>
        <dbReference type="Proteomes" id="UP001207918"/>
    </source>
</evidence>